<keyword evidence="2" id="KW-1185">Reference proteome</keyword>
<dbReference type="EMBL" id="CAJJDM010000083">
    <property type="protein sequence ID" value="CAD8088279.1"/>
    <property type="molecule type" value="Genomic_DNA"/>
</dbReference>
<protein>
    <submittedName>
        <fullName evidence="1">Uncharacterized protein</fullName>
    </submittedName>
</protein>
<accession>A0A8S1NAK2</accession>
<proteinExistence type="predicted"/>
<gene>
    <name evidence="1" type="ORF">PPRIM_AZ9-3.1.T0800176</name>
</gene>
<reference evidence="1" key="1">
    <citation type="submission" date="2021-01" db="EMBL/GenBank/DDBJ databases">
        <authorList>
            <consortium name="Genoscope - CEA"/>
            <person name="William W."/>
        </authorList>
    </citation>
    <scope>NUCLEOTIDE SEQUENCE</scope>
</reference>
<evidence type="ECO:0000313" key="2">
    <source>
        <dbReference type="Proteomes" id="UP000688137"/>
    </source>
</evidence>
<evidence type="ECO:0000313" key="1">
    <source>
        <dbReference type="EMBL" id="CAD8088279.1"/>
    </source>
</evidence>
<sequence length="174" mass="20648">MNTTIRKLYTFKKKQKSFDKTFGVKYVQDILNNIIVQKIDFSVQSEICKTEEDLDLDDLIINEISKTEGPEEDIQINDDLSQKLNDLVSPRKKLVTFDSDNYRLIYRLKKSKSKLIVVPCKVSKRTFKMTEQDLQFQQLFDQSTYQFQPPNELDFLIPFNEFYQKINEIVLNQL</sequence>
<name>A0A8S1NAK2_PARPR</name>
<comment type="caution">
    <text evidence="1">The sequence shown here is derived from an EMBL/GenBank/DDBJ whole genome shotgun (WGS) entry which is preliminary data.</text>
</comment>
<dbReference type="OMA" id="CKVSKRT"/>
<dbReference type="AlphaFoldDB" id="A0A8S1NAK2"/>
<dbReference type="Proteomes" id="UP000688137">
    <property type="component" value="Unassembled WGS sequence"/>
</dbReference>
<organism evidence="1 2">
    <name type="scientific">Paramecium primaurelia</name>
    <dbReference type="NCBI Taxonomy" id="5886"/>
    <lineage>
        <taxon>Eukaryota</taxon>
        <taxon>Sar</taxon>
        <taxon>Alveolata</taxon>
        <taxon>Ciliophora</taxon>
        <taxon>Intramacronucleata</taxon>
        <taxon>Oligohymenophorea</taxon>
        <taxon>Peniculida</taxon>
        <taxon>Parameciidae</taxon>
        <taxon>Paramecium</taxon>
    </lineage>
</organism>